<evidence type="ECO:0000256" key="5">
    <source>
        <dbReference type="ARBA" id="ARBA00023004"/>
    </source>
</evidence>
<dbReference type="Pfam" id="PF04432">
    <property type="entry name" value="FrhB_FdhB_C"/>
    <property type="match status" value="1"/>
</dbReference>
<dbReference type="Proteomes" id="UP000002061">
    <property type="component" value="Chromosome"/>
</dbReference>
<dbReference type="InterPro" id="IPR006067">
    <property type="entry name" value="NO2/SO3_Rdtase_4Fe4S_dom"/>
</dbReference>
<dbReference type="Pfam" id="PF00037">
    <property type="entry name" value="Fer4"/>
    <property type="match status" value="1"/>
</dbReference>
<dbReference type="STRING" id="573063.Metin_1351"/>
<dbReference type="GO" id="GO:0051539">
    <property type="term" value="F:4 iron, 4 sulfur cluster binding"/>
    <property type="evidence" value="ECO:0007669"/>
    <property type="project" value="UniProtKB-KW"/>
</dbReference>
<dbReference type="GeneID" id="9132382"/>
<dbReference type="Pfam" id="PF04422">
    <property type="entry name" value="FrhB_FdhB_N"/>
    <property type="match status" value="1"/>
</dbReference>
<dbReference type="eggNOG" id="arCOG02061">
    <property type="taxonomic scope" value="Archaea"/>
</dbReference>
<protein>
    <submittedName>
        <fullName evidence="8">Coenzyme F420 hydrogenase/dehydrogenase beta subunit domain protein</fullName>
    </submittedName>
</protein>
<dbReference type="PROSITE" id="PS00365">
    <property type="entry name" value="NIR_SIR"/>
    <property type="match status" value="1"/>
</dbReference>
<dbReference type="PROSITE" id="PS00198">
    <property type="entry name" value="4FE4S_FER_1"/>
    <property type="match status" value="2"/>
</dbReference>
<evidence type="ECO:0000256" key="6">
    <source>
        <dbReference type="ARBA" id="ARBA00023014"/>
    </source>
</evidence>
<keyword evidence="6" id="KW-0411">Iron-sulfur</keyword>
<evidence type="ECO:0000256" key="1">
    <source>
        <dbReference type="ARBA" id="ARBA00022485"/>
    </source>
</evidence>
<evidence type="ECO:0000256" key="4">
    <source>
        <dbReference type="ARBA" id="ARBA00023002"/>
    </source>
</evidence>
<evidence type="ECO:0000259" key="7">
    <source>
        <dbReference type="PROSITE" id="PS51379"/>
    </source>
</evidence>
<keyword evidence="5" id="KW-0408">Iron</keyword>
<sequence>MKWKLKDEIVDTEMCAQCSTCAIVCPNNLVKFDEKPYLGEECLRKGHGMCYEVCPRVNSFKYQVKIRERFKEEYYYAKGDIEGQDGGVVTTSLKYLLEKGEIDGAIVVGRDEYWKPVSMVVQTAEDIVKGAKSKYTVSTLEALRKAGELGLKKVAVVGLPCQINGLRKLQYFPYHSRHDFEIGKDGKPVKLPKIEYFIGLFCTKKFEYDNFKEVLEKYGVNIKDVEKFDIKKGKLLVYLKNEVKEIPIKEFKPLSGCKVCKDFTAELSDISVGSVGSPEGYTTVIIRTKKGEKIKEALELKEGVDIEKIKKLAEKKVKEFKEEIEKRRKEGKKISLYWLGDYGGVKKEPTGSYFIRVRAKPGQWYSVEELEKLTEIAKKYNLRVKLTNRGTFEYHGADGFEVENIIKEINEAGFITGSEGPLVRAILACPGEGNCGSGLIKTYELAELIEEEFKEYPTPNKFKIAISGCPSSCIRAQIHDIGIIGVKYPKVNDNCNGCGRCYEVCKLECIYIRGSYSYTNYNICIGCGKCIKACPNEAREVLEEGYIMYIGGRGGKKIVEGFTLKVKDVEEMKRIIRKTIELYNKYAIKPQRERLSDVIKRVGKINFIRELMS</sequence>
<dbReference type="PROSITE" id="PS51379">
    <property type="entry name" value="4FE4S_FER_2"/>
    <property type="match status" value="3"/>
</dbReference>
<dbReference type="InterPro" id="IPR007525">
    <property type="entry name" value="FrhB_FdhB_C"/>
</dbReference>
<dbReference type="EMBL" id="CP002009">
    <property type="protein sequence ID" value="ADG14001.1"/>
    <property type="molecule type" value="Genomic_DNA"/>
</dbReference>
<dbReference type="SUPFAM" id="SSF55124">
    <property type="entry name" value="Nitrite/Sulfite reductase N-terminal domain-like"/>
    <property type="match status" value="1"/>
</dbReference>
<dbReference type="InterPro" id="IPR036136">
    <property type="entry name" value="Nit/Sulf_reduc_fer-like_dom_sf"/>
</dbReference>
<accession>D5VTU8</accession>
<reference evidence="8" key="1">
    <citation type="submission" date="2010-04" db="EMBL/GenBank/DDBJ databases">
        <title>Complete sequence of Methanocaldococcus infernus ME.</title>
        <authorList>
            <consortium name="US DOE Joint Genome Institute"/>
            <person name="Lucas S."/>
            <person name="Copeland A."/>
            <person name="Lapidus A."/>
            <person name="Cheng J.-F."/>
            <person name="Bruce D."/>
            <person name="Goodwin L."/>
            <person name="Pitluck S."/>
            <person name="Munk A.C."/>
            <person name="Detter J.C."/>
            <person name="Han C."/>
            <person name="Tapia R."/>
            <person name="Land M."/>
            <person name="Hauser L."/>
            <person name="Kyrpides N."/>
            <person name="Mikhailova N."/>
            <person name="Sieprawska-Lupa M."/>
            <person name="Whitman W.B."/>
            <person name="Woyke T."/>
        </authorList>
    </citation>
    <scope>NUCLEOTIDE SEQUENCE [LARGE SCALE GENOMIC DNA]</scope>
    <source>
        <strain evidence="8">ME</strain>
    </source>
</reference>
<feature type="domain" description="4Fe-4S ferredoxin-type" evidence="7">
    <location>
        <begin position="6"/>
        <end position="35"/>
    </location>
</feature>
<dbReference type="InterPro" id="IPR007516">
    <property type="entry name" value="Co_F420_Hydgase/DH_bsu_N"/>
</dbReference>
<dbReference type="GO" id="GO:0020037">
    <property type="term" value="F:heme binding"/>
    <property type="evidence" value="ECO:0007669"/>
    <property type="project" value="InterPro"/>
</dbReference>
<keyword evidence="1" id="KW-0004">4Fe-4S</keyword>
<dbReference type="OrthoDB" id="15347at2157"/>
<evidence type="ECO:0000313" key="8">
    <source>
        <dbReference type="EMBL" id="ADG14001.1"/>
    </source>
</evidence>
<dbReference type="Gene3D" id="3.30.413.10">
    <property type="entry name" value="Sulfite Reductase Hemoprotein, domain 1"/>
    <property type="match status" value="1"/>
</dbReference>
<dbReference type="PANTHER" id="PTHR31332:SF0">
    <property type="entry name" value="7-HYDROXYMETHYL CHLOROPHYLL A REDUCTASE, CHLOROPLASTIC"/>
    <property type="match status" value="1"/>
</dbReference>
<dbReference type="GO" id="GO:0052592">
    <property type="term" value="F:oxidoreductase activity, acting on CH or CH2 groups, with an iron-sulfur protein as acceptor"/>
    <property type="evidence" value="ECO:0007669"/>
    <property type="project" value="TreeGrafter"/>
</dbReference>
<dbReference type="InterPro" id="IPR045854">
    <property type="entry name" value="NO2/SO3_Rdtase_4Fe4S_sf"/>
</dbReference>
<keyword evidence="4" id="KW-0560">Oxidoreductase</keyword>
<dbReference type="RefSeq" id="WP_013100746.1">
    <property type="nucleotide sequence ID" value="NC_014122.1"/>
</dbReference>
<proteinExistence type="predicted"/>
<keyword evidence="3" id="KW-0479">Metal-binding</keyword>
<feature type="domain" description="4Fe-4S ferredoxin-type" evidence="7">
    <location>
        <begin position="514"/>
        <end position="544"/>
    </location>
</feature>
<dbReference type="InterPro" id="IPR045220">
    <property type="entry name" value="FRHB/FDHB/HCAR-like"/>
</dbReference>
<dbReference type="KEGG" id="mif:Metin_1351"/>
<dbReference type="Pfam" id="PF01077">
    <property type="entry name" value="NIR_SIR"/>
    <property type="match status" value="1"/>
</dbReference>
<dbReference type="GO" id="GO:0046872">
    <property type="term" value="F:metal ion binding"/>
    <property type="evidence" value="ECO:0007669"/>
    <property type="project" value="UniProtKB-KW"/>
</dbReference>
<dbReference type="PANTHER" id="PTHR31332">
    <property type="entry name" value="7-HYDROXYMETHYL CHLOROPHYLL A REDUCTASE, CHLOROPLASTIC"/>
    <property type="match status" value="1"/>
</dbReference>
<gene>
    <name evidence="8" type="ordered locus">Metin_1351</name>
</gene>
<dbReference type="InterPro" id="IPR017900">
    <property type="entry name" value="4Fe4S_Fe_S_CS"/>
</dbReference>
<dbReference type="AlphaFoldDB" id="D5VTU8"/>
<dbReference type="InterPro" id="IPR006066">
    <property type="entry name" value="NO2/SO3_Rdtase_FeS/sirohaem_BS"/>
</dbReference>
<dbReference type="Pfam" id="PF03460">
    <property type="entry name" value="NIR_SIR_ferr"/>
    <property type="match status" value="1"/>
</dbReference>
<dbReference type="Gene3D" id="3.30.70.20">
    <property type="match status" value="2"/>
</dbReference>
<dbReference type="InterPro" id="IPR017896">
    <property type="entry name" value="4Fe4S_Fe-S-bd"/>
</dbReference>
<dbReference type="SUPFAM" id="SSF56014">
    <property type="entry name" value="Nitrite and sulphite reductase 4Fe-4S domain-like"/>
    <property type="match status" value="1"/>
</dbReference>
<dbReference type="Gene3D" id="3.10.450.750">
    <property type="match status" value="1"/>
</dbReference>
<organism evidence="8 9">
    <name type="scientific">Methanocaldococcus infernus (strain DSM 11812 / JCM 15783 / ME)</name>
    <dbReference type="NCBI Taxonomy" id="573063"/>
    <lineage>
        <taxon>Archaea</taxon>
        <taxon>Methanobacteriati</taxon>
        <taxon>Methanobacteriota</taxon>
        <taxon>Methanomada group</taxon>
        <taxon>Methanococci</taxon>
        <taxon>Methanococcales</taxon>
        <taxon>Methanocaldococcaceae</taxon>
        <taxon>Methanocaldococcus</taxon>
    </lineage>
</organism>
<feature type="domain" description="4Fe-4S ferredoxin-type" evidence="7">
    <location>
        <begin position="487"/>
        <end position="513"/>
    </location>
</feature>
<name>D5VTU8_METIM</name>
<dbReference type="SUPFAM" id="SSF54862">
    <property type="entry name" value="4Fe-4S ferredoxins"/>
    <property type="match status" value="2"/>
</dbReference>
<keyword evidence="2" id="KW-0349">Heme</keyword>
<keyword evidence="9" id="KW-1185">Reference proteome</keyword>
<dbReference type="HOGENOM" id="CLU_428041_0_0_2"/>
<evidence type="ECO:0000256" key="2">
    <source>
        <dbReference type="ARBA" id="ARBA00022617"/>
    </source>
</evidence>
<dbReference type="PRINTS" id="PR00397">
    <property type="entry name" value="SIROHAEM"/>
</dbReference>
<evidence type="ECO:0000256" key="3">
    <source>
        <dbReference type="ARBA" id="ARBA00022723"/>
    </source>
</evidence>
<evidence type="ECO:0000313" key="9">
    <source>
        <dbReference type="Proteomes" id="UP000002061"/>
    </source>
</evidence>
<dbReference type="InterPro" id="IPR005117">
    <property type="entry name" value="NiRdtase/SiRdtase_haem-b_fer"/>
</dbReference>